<protein>
    <submittedName>
        <fullName evidence="2">Uncharacterized protein</fullName>
    </submittedName>
</protein>
<dbReference type="AlphaFoldDB" id="A0A1M6FWT5"/>
<gene>
    <name evidence="2" type="ORF">SAMN04488513_102585</name>
</gene>
<accession>A0A1M6FWT5</accession>
<proteinExistence type="predicted"/>
<dbReference type="Proteomes" id="UP000184543">
    <property type="component" value="Unassembled WGS sequence"/>
</dbReference>
<evidence type="ECO:0000256" key="1">
    <source>
        <dbReference type="SAM" id="Phobius"/>
    </source>
</evidence>
<evidence type="ECO:0000313" key="2">
    <source>
        <dbReference type="EMBL" id="SHJ02201.1"/>
    </source>
</evidence>
<reference evidence="3" key="1">
    <citation type="submission" date="2016-11" db="EMBL/GenBank/DDBJ databases">
        <authorList>
            <person name="Varghese N."/>
            <person name="Submissions S."/>
        </authorList>
    </citation>
    <scope>NUCLEOTIDE SEQUENCE [LARGE SCALE GENOMIC DNA]</scope>
    <source>
        <strain evidence="3">DSM 19858</strain>
    </source>
</reference>
<organism evidence="2 3">
    <name type="scientific">Pseudozobellia thermophila</name>
    <dbReference type="NCBI Taxonomy" id="192903"/>
    <lineage>
        <taxon>Bacteria</taxon>
        <taxon>Pseudomonadati</taxon>
        <taxon>Bacteroidota</taxon>
        <taxon>Flavobacteriia</taxon>
        <taxon>Flavobacteriales</taxon>
        <taxon>Flavobacteriaceae</taxon>
        <taxon>Pseudozobellia</taxon>
    </lineage>
</organism>
<keyword evidence="3" id="KW-1185">Reference proteome</keyword>
<name>A0A1M6FWT5_9FLAO</name>
<keyword evidence="1" id="KW-0472">Membrane</keyword>
<evidence type="ECO:0000313" key="3">
    <source>
        <dbReference type="Proteomes" id="UP000184543"/>
    </source>
</evidence>
<keyword evidence="1" id="KW-1133">Transmembrane helix</keyword>
<sequence length="104" mass="12099">MELVKTVQVLVKNKDIQWRNLWVFRKVTLIIISLLELILKRRFHQEIPILSDEYIIYNFNSSKISKAVSMSLANSSTSFILSSFPDGNENSPFSFFTATYICLF</sequence>
<feature type="transmembrane region" description="Helical" evidence="1">
    <location>
        <begin position="20"/>
        <end position="39"/>
    </location>
</feature>
<dbReference type="EMBL" id="FQYU01000002">
    <property type="protein sequence ID" value="SHJ02201.1"/>
    <property type="molecule type" value="Genomic_DNA"/>
</dbReference>
<keyword evidence="1" id="KW-0812">Transmembrane</keyword>